<keyword evidence="2" id="KW-1185">Reference proteome</keyword>
<evidence type="ECO:0000313" key="2">
    <source>
        <dbReference type="Proteomes" id="UP000611762"/>
    </source>
</evidence>
<comment type="caution">
    <text evidence="1">The sequence shown here is derived from an EMBL/GenBank/DDBJ whole genome shotgun (WGS) entry which is preliminary data.</text>
</comment>
<dbReference type="Pfam" id="PF04463">
    <property type="entry name" value="2-thiour_desulf"/>
    <property type="match status" value="1"/>
</dbReference>
<dbReference type="EMBL" id="JACRSU010000001">
    <property type="protein sequence ID" value="MBC8539834.1"/>
    <property type="molecule type" value="Genomic_DNA"/>
</dbReference>
<dbReference type="PANTHER" id="PTHR30087:SF1">
    <property type="entry name" value="HYPOTHETICAL CYTOSOLIC PROTEIN"/>
    <property type="match status" value="1"/>
</dbReference>
<reference evidence="1" key="1">
    <citation type="submission" date="2020-08" db="EMBL/GenBank/DDBJ databases">
        <title>Genome public.</title>
        <authorList>
            <person name="Liu C."/>
            <person name="Sun Q."/>
        </authorList>
    </citation>
    <scope>NUCLEOTIDE SEQUENCE</scope>
    <source>
        <strain evidence="1">H8</strain>
    </source>
</reference>
<dbReference type="Proteomes" id="UP000611762">
    <property type="component" value="Unassembled WGS sequence"/>
</dbReference>
<protein>
    <submittedName>
        <fullName evidence="1">DUF523 domain-containing protein</fullName>
    </submittedName>
</protein>
<organism evidence="1 2">
    <name type="scientific">Congzhengia minquanensis</name>
    <dbReference type="NCBI Taxonomy" id="2763657"/>
    <lineage>
        <taxon>Bacteria</taxon>
        <taxon>Bacillati</taxon>
        <taxon>Bacillota</taxon>
        <taxon>Clostridia</taxon>
        <taxon>Eubacteriales</taxon>
        <taxon>Oscillospiraceae</taxon>
        <taxon>Congzhengia</taxon>
    </lineage>
</organism>
<proteinExistence type="predicted"/>
<name>A0A926DMA3_9FIRM</name>
<dbReference type="PANTHER" id="PTHR30087">
    <property type="entry name" value="INNER MEMBRANE PROTEIN"/>
    <property type="match status" value="1"/>
</dbReference>
<evidence type="ECO:0000313" key="1">
    <source>
        <dbReference type="EMBL" id="MBC8539834.1"/>
    </source>
</evidence>
<dbReference type="InterPro" id="IPR007553">
    <property type="entry name" value="2-thiour_desulf"/>
</dbReference>
<dbReference type="AlphaFoldDB" id="A0A926DMA3"/>
<sequence>MKILVSACLLGTPCRYDGRAVPNEDVIALEQAFELVPFCPEVAGGLSTPRTPAERRENMVITKDGRDVTAEYVLGAEKALDLAKRHGCKTAVLKEKSPSCGCGKIYDGTFSGRLINGIGVTAQILKEAGIDVIGESGIKKLLQKGRQAPQE</sequence>
<gene>
    <name evidence="1" type="ORF">H8698_02450</name>
</gene>
<accession>A0A926DMA3</accession>
<dbReference type="RefSeq" id="WP_249311025.1">
    <property type="nucleotide sequence ID" value="NZ_JACRSU010000001.1"/>
</dbReference>